<evidence type="ECO:0000259" key="1">
    <source>
        <dbReference type="Pfam" id="PF13020"/>
    </source>
</evidence>
<dbReference type="RefSeq" id="WP_149161829.1">
    <property type="nucleotide sequence ID" value="NZ_CP043505.1"/>
</dbReference>
<reference evidence="2 3" key="1">
    <citation type="submission" date="2019-09" db="EMBL/GenBank/DDBJ databases">
        <title>Genome sequencing of strain KACC 19306.</title>
        <authorList>
            <person name="Heo J."/>
            <person name="Kim S.-J."/>
            <person name="Kim J.-S."/>
            <person name="Hong S.-B."/>
            <person name="Kwon S.-W."/>
        </authorList>
    </citation>
    <scope>NUCLEOTIDE SEQUENCE [LARGE SCALE GENOMIC DNA]</scope>
    <source>
        <strain evidence="2 3">KACC 19306</strain>
    </source>
</reference>
<dbReference type="EMBL" id="CP043505">
    <property type="protein sequence ID" value="QEO15816.1"/>
    <property type="molecule type" value="Genomic_DNA"/>
</dbReference>
<dbReference type="OrthoDB" id="4379767at2"/>
<evidence type="ECO:0000313" key="3">
    <source>
        <dbReference type="Proteomes" id="UP000324678"/>
    </source>
</evidence>
<organism evidence="2 3">
    <name type="scientific">Agromyces intestinalis</name>
    <dbReference type="NCBI Taxonomy" id="2592652"/>
    <lineage>
        <taxon>Bacteria</taxon>
        <taxon>Bacillati</taxon>
        <taxon>Actinomycetota</taxon>
        <taxon>Actinomycetes</taxon>
        <taxon>Micrococcales</taxon>
        <taxon>Microbacteriaceae</taxon>
        <taxon>Agromyces</taxon>
    </lineage>
</organism>
<dbReference type="AlphaFoldDB" id="A0A5C1YHX8"/>
<feature type="domain" description="Protein NO VEIN C-terminal" evidence="1">
    <location>
        <begin position="232"/>
        <end position="279"/>
    </location>
</feature>
<name>A0A5C1YHX8_9MICO</name>
<accession>A0A5C1YHX8</accession>
<protein>
    <submittedName>
        <fullName evidence="2">DUF3883 domain-containing protein</fullName>
    </submittedName>
</protein>
<sequence>MPINNWWESDPAERYWMEVRTEPIGFGEYLLAPQFDGGGNPKWTYTLVSHVQPGDRIFHWDKRGRNAPAIVGWSEAVGPLEVVEKWSWQARGTRGRERGVPTEGPAWRMPLANYTPLDSPVTRDIINARHAEVVAVLNEVAGGITGRPYAPFYEYNSTDIRAAQGYLTKFPAALVALFFGGLAADASTSTRRSTPVPSSQGYLSDAEKRSAIERHSVRIAISHYEALGATHIEERGKPYDLLVVLDGIERHVEVKGSIGIDVESVQLTQGEVDHARDHHATDLFVVDRIVARRAYDGTIVASGGEIRFWVDWTPEDRALRPTHLRYSLPTAHA</sequence>
<proteinExistence type="predicted"/>
<dbReference type="InterPro" id="IPR024975">
    <property type="entry name" value="NOV_C"/>
</dbReference>
<gene>
    <name evidence="2" type="ORF">FLP10_16350</name>
</gene>
<keyword evidence="3" id="KW-1185">Reference proteome</keyword>
<evidence type="ECO:0000313" key="2">
    <source>
        <dbReference type="EMBL" id="QEO15816.1"/>
    </source>
</evidence>
<dbReference type="Pfam" id="PF13020">
    <property type="entry name" value="NOV_C"/>
    <property type="match status" value="1"/>
</dbReference>
<dbReference type="KEGG" id="ail:FLP10_16350"/>
<dbReference type="Proteomes" id="UP000324678">
    <property type="component" value="Chromosome"/>
</dbReference>